<dbReference type="PROSITE" id="PS01130">
    <property type="entry name" value="SLC26A"/>
    <property type="match status" value="1"/>
</dbReference>
<dbReference type="AlphaFoldDB" id="A0A914XX89"/>
<evidence type="ECO:0000256" key="3">
    <source>
        <dbReference type="ARBA" id="ARBA00022989"/>
    </source>
</evidence>
<evidence type="ECO:0000313" key="7">
    <source>
        <dbReference type="Proteomes" id="UP000887577"/>
    </source>
</evidence>
<feature type="compositionally biased region" description="Low complexity" evidence="5">
    <location>
        <begin position="11"/>
        <end position="29"/>
    </location>
</feature>
<dbReference type="PANTHER" id="PTHR11814">
    <property type="entry name" value="SULFATE TRANSPORTER"/>
    <property type="match status" value="1"/>
</dbReference>
<protein>
    <submittedName>
        <fullName evidence="8">SLC26A/SulP transporter domain-containing protein</fullName>
    </submittedName>
</protein>
<evidence type="ECO:0000256" key="1">
    <source>
        <dbReference type="ARBA" id="ARBA00004141"/>
    </source>
</evidence>
<dbReference type="WBParaSite" id="PSU_v2.g12566.t1">
    <property type="protein sequence ID" value="PSU_v2.g12566.t1"/>
    <property type="gene ID" value="PSU_v2.g12566"/>
</dbReference>
<dbReference type="GO" id="GO:0008271">
    <property type="term" value="F:secondary active sulfate transmembrane transporter activity"/>
    <property type="evidence" value="ECO:0007669"/>
    <property type="project" value="InterPro"/>
</dbReference>
<dbReference type="Pfam" id="PF00916">
    <property type="entry name" value="Sulfate_transp"/>
    <property type="match status" value="1"/>
</dbReference>
<sequence>MANPAPPTTPPINQNNNNNNIINPKLNPVNNVSMPEVTAESSSLASLGTHTDTLSSAKAPITQKIQKVLNVNAIMEEKTQSIENNVTAIAKLQQIQPENNDIKDAAIAAILKGMPTKNGGGGGGGVQLVSDGTTHVYSEKVINQEEFDKKHGFRRVNLSLLRVLEGHYHQILKWNLPQWGGFFKSRIPIVEWLPSYDFRNDIISDITGGLMVSIMSIPQGLAYGFLVGLPPIFGLYSSIIGPLVYAVLGTSKHASPGAFAILALMVGSAVEQLRNDPNDFVPSEMNETAEFLCCSENKSIPLNIDGPDPEVLGIVSCVTFMTGIIQVCDTFFKILNVIFD</sequence>
<comment type="subcellular location">
    <subcellularLocation>
        <location evidence="1">Membrane</location>
        <topology evidence="1">Multi-pass membrane protein</topology>
    </subcellularLocation>
</comment>
<keyword evidence="3" id="KW-1133">Transmembrane helix</keyword>
<evidence type="ECO:0000313" key="8">
    <source>
        <dbReference type="WBParaSite" id="PSU_v2.g12566.t1"/>
    </source>
</evidence>
<dbReference type="Proteomes" id="UP000887577">
    <property type="component" value="Unplaced"/>
</dbReference>
<dbReference type="InterPro" id="IPR001902">
    <property type="entry name" value="SLC26A/SulP_fam"/>
</dbReference>
<proteinExistence type="predicted"/>
<dbReference type="InterPro" id="IPR018045">
    <property type="entry name" value="S04_transporter_CS"/>
</dbReference>
<keyword evidence="2" id="KW-0812">Transmembrane</keyword>
<evidence type="ECO:0000259" key="6">
    <source>
        <dbReference type="Pfam" id="PF00916"/>
    </source>
</evidence>
<feature type="region of interest" description="Disordered" evidence="5">
    <location>
        <begin position="1"/>
        <end position="29"/>
    </location>
</feature>
<reference evidence="8" key="1">
    <citation type="submission" date="2022-11" db="UniProtKB">
        <authorList>
            <consortium name="WormBaseParasite"/>
        </authorList>
    </citation>
    <scope>IDENTIFICATION</scope>
</reference>
<dbReference type="InterPro" id="IPR011547">
    <property type="entry name" value="SLC26A/SulP_dom"/>
</dbReference>
<evidence type="ECO:0000256" key="4">
    <source>
        <dbReference type="ARBA" id="ARBA00023136"/>
    </source>
</evidence>
<organism evidence="7 8">
    <name type="scientific">Panagrolaimus superbus</name>
    <dbReference type="NCBI Taxonomy" id="310955"/>
    <lineage>
        <taxon>Eukaryota</taxon>
        <taxon>Metazoa</taxon>
        <taxon>Ecdysozoa</taxon>
        <taxon>Nematoda</taxon>
        <taxon>Chromadorea</taxon>
        <taxon>Rhabditida</taxon>
        <taxon>Tylenchina</taxon>
        <taxon>Panagrolaimomorpha</taxon>
        <taxon>Panagrolaimoidea</taxon>
        <taxon>Panagrolaimidae</taxon>
        <taxon>Panagrolaimus</taxon>
    </lineage>
</organism>
<evidence type="ECO:0000256" key="5">
    <source>
        <dbReference type="SAM" id="MobiDB-lite"/>
    </source>
</evidence>
<keyword evidence="4" id="KW-0472">Membrane</keyword>
<dbReference type="GO" id="GO:0016020">
    <property type="term" value="C:membrane"/>
    <property type="evidence" value="ECO:0007669"/>
    <property type="project" value="UniProtKB-SubCell"/>
</dbReference>
<evidence type="ECO:0000256" key="2">
    <source>
        <dbReference type="ARBA" id="ARBA00022692"/>
    </source>
</evidence>
<feature type="domain" description="SLC26A/SulP transporter" evidence="6">
    <location>
        <begin position="203"/>
        <end position="333"/>
    </location>
</feature>
<keyword evidence="7" id="KW-1185">Reference proteome</keyword>
<name>A0A914XX89_9BILA</name>
<feature type="compositionally biased region" description="Pro residues" evidence="5">
    <location>
        <begin position="1"/>
        <end position="10"/>
    </location>
</feature>
<accession>A0A914XX89</accession>